<dbReference type="SUPFAM" id="SSF103473">
    <property type="entry name" value="MFS general substrate transporter"/>
    <property type="match status" value="1"/>
</dbReference>
<name>A0A6B1DUD8_9CHLR</name>
<dbReference type="CDD" id="cd06173">
    <property type="entry name" value="MFS_MefA_like"/>
    <property type="match status" value="1"/>
</dbReference>
<evidence type="ECO:0000256" key="1">
    <source>
        <dbReference type="ARBA" id="ARBA00004651"/>
    </source>
</evidence>
<dbReference type="Pfam" id="PF05977">
    <property type="entry name" value="MFS_3"/>
    <property type="match status" value="1"/>
</dbReference>
<feature type="transmembrane region" description="Helical" evidence="7">
    <location>
        <begin position="181"/>
        <end position="200"/>
    </location>
</feature>
<evidence type="ECO:0000256" key="7">
    <source>
        <dbReference type="SAM" id="Phobius"/>
    </source>
</evidence>
<dbReference type="GO" id="GO:0005886">
    <property type="term" value="C:plasma membrane"/>
    <property type="evidence" value="ECO:0007669"/>
    <property type="project" value="UniProtKB-SubCell"/>
</dbReference>
<reference evidence="9" key="1">
    <citation type="submission" date="2019-09" db="EMBL/GenBank/DDBJ databases">
        <title>Characterisation of the sponge microbiome using genome-centric metagenomics.</title>
        <authorList>
            <person name="Engelberts J.P."/>
            <person name="Robbins S.J."/>
            <person name="De Goeij J.M."/>
            <person name="Aranda M."/>
            <person name="Bell S.C."/>
            <person name="Webster N.S."/>
        </authorList>
    </citation>
    <scope>NUCLEOTIDE SEQUENCE</scope>
    <source>
        <strain evidence="9">SB0662_bin_9</strain>
    </source>
</reference>
<proteinExistence type="predicted"/>
<dbReference type="InterPro" id="IPR036259">
    <property type="entry name" value="MFS_trans_sf"/>
</dbReference>
<evidence type="ECO:0000313" key="9">
    <source>
        <dbReference type="EMBL" id="MYD90858.1"/>
    </source>
</evidence>
<feature type="transmembrane region" description="Helical" evidence="7">
    <location>
        <begin position="116"/>
        <end position="132"/>
    </location>
</feature>
<feature type="transmembrane region" description="Helical" evidence="7">
    <location>
        <begin position="299"/>
        <end position="326"/>
    </location>
</feature>
<evidence type="ECO:0000256" key="6">
    <source>
        <dbReference type="ARBA" id="ARBA00023136"/>
    </source>
</evidence>
<dbReference type="InterPro" id="IPR020846">
    <property type="entry name" value="MFS_dom"/>
</dbReference>
<accession>A0A6B1DUD8</accession>
<comment type="subcellular location">
    <subcellularLocation>
        <location evidence="1">Cell membrane</location>
        <topology evidence="1">Multi-pass membrane protein</topology>
    </subcellularLocation>
</comment>
<keyword evidence="5 7" id="KW-1133">Transmembrane helix</keyword>
<feature type="transmembrane region" description="Helical" evidence="7">
    <location>
        <begin position="27"/>
        <end position="51"/>
    </location>
</feature>
<evidence type="ECO:0000259" key="8">
    <source>
        <dbReference type="PROSITE" id="PS50850"/>
    </source>
</evidence>
<dbReference type="InterPro" id="IPR010290">
    <property type="entry name" value="TM_effector"/>
</dbReference>
<gene>
    <name evidence="9" type="ORF">F4Y08_11060</name>
</gene>
<feature type="transmembrane region" description="Helical" evidence="7">
    <location>
        <begin position="57"/>
        <end position="78"/>
    </location>
</feature>
<keyword evidence="4 7" id="KW-0812">Transmembrane</keyword>
<evidence type="ECO:0000256" key="2">
    <source>
        <dbReference type="ARBA" id="ARBA00022448"/>
    </source>
</evidence>
<feature type="transmembrane region" description="Helical" evidence="7">
    <location>
        <begin position="267"/>
        <end position="287"/>
    </location>
</feature>
<feature type="domain" description="Major facilitator superfamily (MFS) profile" evidence="8">
    <location>
        <begin position="24"/>
        <end position="408"/>
    </location>
</feature>
<evidence type="ECO:0000256" key="4">
    <source>
        <dbReference type="ARBA" id="ARBA00022692"/>
    </source>
</evidence>
<keyword evidence="3" id="KW-1003">Cell membrane</keyword>
<dbReference type="PANTHER" id="PTHR23513">
    <property type="entry name" value="INTEGRAL MEMBRANE EFFLUX PROTEIN-RELATED"/>
    <property type="match status" value="1"/>
</dbReference>
<dbReference type="Gene3D" id="1.20.1250.20">
    <property type="entry name" value="MFS general substrate transporter like domains"/>
    <property type="match status" value="1"/>
</dbReference>
<protein>
    <submittedName>
        <fullName evidence="9">MFS transporter</fullName>
    </submittedName>
</protein>
<dbReference type="GO" id="GO:0022857">
    <property type="term" value="F:transmembrane transporter activity"/>
    <property type="evidence" value="ECO:0007669"/>
    <property type="project" value="InterPro"/>
</dbReference>
<feature type="transmembrane region" description="Helical" evidence="7">
    <location>
        <begin position="379"/>
        <end position="404"/>
    </location>
</feature>
<dbReference type="PANTHER" id="PTHR23513:SF9">
    <property type="entry name" value="ENTEROBACTIN EXPORTER ENTS"/>
    <property type="match status" value="1"/>
</dbReference>
<feature type="transmembrane region" description="Helical" evidence="7">
    <location>
        <begin position="230"/>
        <end position="255"/>
    </location>
</feature>
<keyword evidence="2" id="KW-0813">Transport</keyword>
<comment type="caution">
    <text evidence="9">The sequence shown here is derived from an EMBL/GenBank/DDBJ whole genome shotgun (WGS) entry which is preliminary data.</text>
</comment>
<feature type="transmembrane region" description="Helical" evidence="7">
    <location>
        <begin position="90"/>
        <end position="110"/>
    </location>
</feature>
<evidence type="ECO:0000256" key="5">
    <source>
        <dbReference type="ARBA" id="ARBA00022989"/>
    </source>
</evidence>
<dbReference type="PROSITE" id="PS50850">
    <property type="entry name" value="MFS"/>
    <property type="match status" value="1"/>
</dbReference>
<keyword evidence="6 7" id="KW-0472">Membrane</keyword>
<feature type="transmembrane region" description="Helical" evidence="7">
    <location>
        <begin position="152"/>
        <end position="175"/>
    </location>
</feature>
<organism evidence="9">
    <name type="scientific">Caldilineaceae bacterium SB0662_bin_9</name>
    <dbReference type="NCBI Taxonomy" id="2605258"/>
    <lineage>
        <taxon>Bacteria</taxon>
        <taxon>Bacillati</taxon>
        <taxon>Chloroflexota</taxon>
        <taxon>Caldilineae</taxon>
        <taxon>Caldilineales</taxon>
        <taxon>Caldilineaceae</taxon>
    </lineage>
</organism>
<dbReference type="AlphaFoldDB" id="A0A6B1DUD8"/>
<evidence type="ECO:0000256" key="3">
    <source>
        <dbReference type="ARBA" id="ARBA00022475"/>
    </source>
</evidence>
<sequence length="422" mass="45279">MTESASVRYRRVRHDSFLAWRSPSYRFYAIGWLVSMIGTRIQATALAWDVYDRTGEALALGLTALVMALPAMLFALPAGWLGDRFNRIRLIMLSLAGMTLTSVGLALAAWQQAPISVIYLLLFLDGTAIMLGRPARVALMPTLVPKESFPNAVTWTTGLMHFTSVAGPAVGGLIININLLAAYWIAAASSALFILLLPFLKLLPQPPAPKQPFNLSTLLAGIRFVRRTPIILAMITLDLFAVLFGGAVYLLPIFAQDILQVGPQGFGWLRAAPAVGAVAMSVLLLVLPPMRRAGPALLANVAAFGAVTIVFGVSTSFPLSFAMLFLTGAFDNVSMVVRQTLQQLLTPDSMRGRVAAVSSVFVSASNELGGFESGLVAQYFTPLISVVSGGIGSMLVVGLVAWLAPDLRRIQRLDQVRPAPVQ</sequence>
<dbReference type="EMBL" id="VXPY01000079">
    <property type="protein sequence ID" value="MYD90858.1"/>
    <property type="molecule type" value="Genomic_DNA"/>
</dbReference>